<sequence>MRKIVLGLLAATAVGAPIAMAASSANAAVTYDDKSVGTVDKGDVQTLFGLNDNALQNAVKDGKITFTSKYQMDNNANAWTCSDGSTQKWTLRTVQSRALNVTTIVNKSANKVTGFTLSGIDETKGGTFFSGERIGSLFTCPAGSSPTSYYVPQTPAEQFVNTVLPGVQVTYNGTTYDLPNTPAPVPVP</sequence>
<keyword evidence="3" id="KW-1185">Reference proteome</keyword>
<organism evidence="2 3">
    <name type="scientific">Kribbella orskensis</name>
    <dbReference type="NCBI Taxonomy" id="2512216"/>
    <lineage>
        <taxon>Bacteria</taxon>
        <taxon>Bacillati</taxon>
        <taxon>Actinomycetota</taxon>
        <taxon>Actinomycetes</taxon>
        <taxon>Propionibacteriales</taxon>
        <taxon>Kribbellaceae</taxon>
        <taxon>Kribbella</taxon>
    </lineage>
</organism>
<dbReference type="Proteomes" id="UP000295818">
    <property type="component" value="Unassembled WGS sequence"/>
</dbReference>
<gene>
    <name evidence="2" type="ORF">EV644_10457</name>
</gene>
<accession>A0ABY2BMS1</accession>
<protein>
    <submittedName>
        <fullName evidence="2">Uncharacterized protein</fullName>
    </submittedName>
</protein>
<feature type="chain" id="PRO_5045149164" evidence="1">
    <location>
        <begin position="22"/>
        <end position="188"/>
    </location>
</feature>
<evidence type="ECO:0000256" key="1">
    <source>
        <dbReference type="SAM" id="SignalP"/>
    </source>
</evidence>
<proteinExistence type="predicted"/>
<dbReference type="EMBL" id="SLWM01000004">
    <property type="protein sequence ID" value="TCO25553.1"/>
    <property type="molecule type" value="Genomic_DNA"/>
</dbReference>
<comment type="caution">
    <text evidence="2">The sequence shown here is derived from an EMBL/GenBank/DDBJ whole genome shotgun (WGS) entry which is preliminary data.</text>
</comment>
<evidence type="ECO:0000313" key="2">
    <source>
        <dbReference type="EMBL" id="TCO25553.1"/>
    </source>
</evidence>
<reference evidence="2 3" key="1">
    <citation type="journal article" date="2015" name="Stand. Genomic Sci.">
        <title>Genomic Encyclopedia of Bacterial and Archaeal Type Strains, Phase III: the genomes of soil and plant-associated and newly described type strains.</title>
        <authorList>
            <person name="Whitman W.B."/>
            <person name="Woyke T."/>
            <person name="Klenk H.P."/>
            <person name="Zhou Y."/>
            <person name="Lilburn T.G."/>
            <person name="Beck B.J."/>
            <person name="De Vos P."/>
            <person name="Vandamme P."/>
            <person name="Eisen J.A."/>
            <person name="Garrity G."/>
            <person name="Hugenholtz P."/>
            <person name="Kyrpides N.C."/>
        </authorList>
    </citation>
    <scope>NUCLEOTIDE SEQUENCE [LARGE SCALE GENOMIC DNA]</scope>
    <source>
        <strain evidence="2 3">VKM Ac-2538</strain>
    </source>
</reference>
<dbReference type="RefSeq" id="WP_132188421.1">
    <property type="nucleotide sequence ID" value="NZ_SLWM01000004.1"/>
</dbReference>
<name>A0ABY2BMS1_9ACTN</name>
<evidence type="ECO:0000313" key="3">
    <source>
        <dbReference type="Proteomes" id="UP000295818"/>
    </source>
</evidence>
<keyword evidence="1" id="KW-0732">Signal</keyword>
<feature type="signal peptide" evidence="1">
    <location>
        <begin position="1"/>
        <end position="21"/>
    </location>
</feature>